<feature type="repeat" description="ANK" evidence="1">
    <location>
        <begin position="41"/>
        <end position="69"/>
    </location>
</feature>
<protein>
    <submittedName>
        <fullName evidence="2">Uncharacterized protein</fullName>
    </submittedName>
</protein>
<accession>A0A150GX54</accession>
<dbReference type="Pfam" id="PF00023">
    <property type="entry name" value="Ank"/>
    <property type="match status" value="1"/>
</dbReference>
<dbReference type="OrthoDB" id="4772757at2759"/>
<keyword evidence="1" id="KW-0040">ANK repeat</keyword>
<evidence type="ECO:0000313" key="3">
    <source>
        <dbReference type="Proteomes" id="UP000075714"/>
    </source>
</evidence>
<dbReference type="InterPro" id="IPR036770">
    <property type="entry name" value="Ankyrin_rpt-contain_sf"/>
</dbReference>
<dbReference type="PANTHER" id="PTHR46224">
    <property type="entry name" value="ANKYRIN REPEAT FAMILY PROTEIN"/>
    <property type="match status" value="1"/>
</dbReference>
<sequence>MAELFWWSAEAGHAPVLGYLAQLLRADSGGTYDPNDCDGKPLVAAAKIGHEEAVEILLAAGADPRLMNGLALSAAASHGHWGIAQRLMAAGSPVNGWHGAALAAAVAQGQEECVAELLARHGAEARVRALLLAAQHGRTGLLRRLAVELPLPDWRAYLAVGKAAHVAATCGRA</sequence>
<organism evidence="2 3">
    <name type="scientific">Gonium pectorale</name>
    <name type="common">Green alga</name>
    <dbReference type="NCBI Taxonomy" id="33097"/>
    <lineage>
        <taxon>Eukaryota</taxon>
        <taxon>Viridiplantae</taxon>
        <taxon>Chlorophyta</taxon>
        <taxon>core chlorophytes</taxon>
        <taxon>Chlorophyceae</taxon>
        <taxon>CS clade</taxon>
        <taxon>Chlamydomonadales</taxon>
        <taxon>Volvocaceae</taxon>
        <taxon>Gonium</taxon>
    </lineage>
</organism>
<comment type="caution">
    <text evidence="2">The sequence shown here is derived from an EMBL/GenBank/DDBJ whole genome shotgun (WGS) entry which is preliminary data.</text>
</comment>
<dbReference type="AlphaFoldDB" id="A0A150GX54"/>
<evidence type="ECO:0000313" key="2">
    <source>
        <dbReference type="EMBL" id="KXZ54262.1"/>
    </source>
</evidence>
<dbReference type="EMBL" id="LSYV01000006">
    <property type="protein sequence ID" value="KXZ54262.1"/>
    <property type="molecule type" value="Genomic_DNA"/>
</dbReference>
<dbReference type="Gene3D" id="1.25.40.20">
    <property type="entry name" value="Ankyrin repeat-containing domain"/>
    <property type="match status" value="1"/>
</dbReference>
<dbReference type="PANTHER" id="PTHR46224:SF64">
    <property type="entry name" value="IQ MOTIF AND ANKYRIN REPEAT DOMAIN-CONTAINING PROTEIN 1"/>
    <property type="match status" value="1"/>
</dbReference>
<dbReference type="STRING" id="33097.A0A150GX54"/>
<reference evidence="3" key="1">
    <citation type="journal article" date="2016" name="Nat. Commun.">
        <title>The Gonium pectorale genome demonstrates co-option of cell cycle regulation during the evolution of multicellularity.</title>
        <authorList>
            <person name="Hanschen E.R."/>
            <person name="Marriage T.N."/>
            <person name="Ferris P.J."/>
            <person name="Hamaji T."/>
            <person name="Toyoda A."/>
            <person name="Fujiyama A."/>
            <person name="Neme R."/>
            <person name="Noguchi H."/>
            <person name="Minakuchi Y."/>
            <person name="Suzuki M."/>
            <person name="Kawai-Toyooka H."/>
            <person name="Smith D.R."/>
            <person name="Sparks H."/>
            <person name="Anderson J."/>
            <person name="Bakaric R."/>
            <person name="Luria V."/>
            <person name="Karger A."/>
            <person name="Kirschner M.W."/>
            <person name="Durand P.M."/>
            <person name="Michod R.E."/>
            <person name="Nozaki H."/>
            <person name="Olson B.J."/>
        </authorList>
    </citation>
    <scope>NUCLEOTIDE SEQUENCE [LARGE SCALE GENOMIC DNA]</scope>
    <source>
        <strain evidence="3">NIES-2863</strain>
    </source>
</reference>
<keyword evidence="3" id="KW-1185">Reference proteome</keyword>
<dbReference type="PROSITE" id="PS50088">
    <property type="entry name" value="ANK_REPEAT"/>
    <property type="match status" value="1"/>
</dbReference>
<proteinExistence type="predicted"/>
<name>A0A150GX54_GONPE</name>
<dbReference type="Proteomes" id="UP000075714">
    <property type="component" value="Unassembled WGS sequence"/>
</dbReference>
<dbReference type="InterPro" id="IPR002110">
    <property type="entry name" value="Ankyrin_rpt"/>
</dbReference>
<dbReference type="InterPro" id="IPR051616">
    <property type="entry name" value="Cul2-RING_E3_ligase_SR"/>
</dbReference>
<gene>
    <name evidence="2" type="ORF">GPECTOR_5g351</name>
</gene>
<evidence type="ECO:0000256" key="1">
    <source>
        <dbReference type="PROSITE-ProRule" id="PRU00023"/>
    </source>
</evidence>
<dbReference type="SUPFAM" id="SSF48403">
    <property type="entry name" value="Ankyrin repeat"/>
    <property type="match status" value="1"/>
</dbReference>